<dbReference type="AlphaFoldDB" id="A0A7J8VVA2"/>
<evidence type="ECO:0000313" key="7">
    <source>
        <dbReference type="Proteomes" id="UP000593573"/>
    </source>
</evidence>
<comment type="similarity">
    <text evidence="1">Belongs to the eukaryotic ribosomal protein eS6 family.</text>
</comment>
<dbReference type="Gene3D" id="1.20.5.2650">
    <property type="match status" value="2"/>
</dbReference>
<dbReference type="Pfam" id="PF01092">
    <property type="entry name" value="Ribosomal_S6e"/>
    <property type="match status" value="1"/>
</dbReference>
<sequence length="320" mass="36213">FNIANPTTGCQKKLEIDDDQKLRAFFDKRISQEVAGDALGEEFKGYVFKIMGGCDKQGFPMKQGVLTPGRVRLLLHRGKISTVHSEISGNNDGIGTPCFRGYGRRNGERRRKSVRGCIVSQDLSVLNLVIVKKGENDLPGLTDTEKPRMRGPKRASKIRKLFNLSKEDDVRKYVNTYRRTFTTKSGKAVLSSSTFIFNIDGNKMYETWFFTAREHAGSRVFETGSWLELVRLAELMSLRHGCKKVSKAPKIQRLVTPLTLQRKRARIADKKKRIAKAKSEAAEYQKLLATRLKEQRERRSESLAKRRSKLSAASKPSVSA</sequence>
<dbReference type="Proteomes" id="UP000593573">
    <property type="component" value="Unassembled WGS sequence"/>
</dbReference>
<name>A0A7J8VVA2_9ROSI</name>
<dbReference type="InterPro" id="IPR001377">
    <property type="entry name" value="Ribosomal_eS6"/>
</dbReference>
<dbReference type="GO" id="GO:0005840">
    <property type="term" value="C:ribosome"/>
    <property type="evidence" value="ECO:0007669"/>
    <property type="project" value="UniProtKB-KW"/>
</dbReference>
<dbReference type="PROSITE" id="PS00578">
    <property type="entry name" value="RIBOSOMAL_S6E"/>
    <property type="match status" value="1"/>
</dbReference>
<gene>
    <name evidence="6" type="ORF">Goklo_003087</name>
</gene>
<comment type="caution">
    <text evidence="6">The sequence shown here is derived from an EMBL/GenBank/DDBJ whole genome shotgun (WGS) entry which is preliminary data.</text>
</comment>
<proteinExistence type="inferred from homology"/>
<dbReference type="EMBL" id="JABFAB010000012">
    <property type="protein sequence ID" value="MBA0666711.1"/>
    <property type="molecule type" value="Genomic_DNA"/>
</dbReference>
<dbReference type="GO" id="GO:1990904">
    <property type="term" value="C:ribonucleoprotein complex"/>
    <property type="evidence" value="ECO:0007669"/>
    <property type="project" value="UniProtKB-KW"/>
</dbReference>
<dbReference type="SMART" id="SM01405">
    <property type="entry name" value="Ribosomal_S6e"/>
    <property type="match status" value="1"/>
</dbReference>
<reference evidence="6 7" key="1">
    <citation type="journal article" date="2019" name="Genome Biol. Evol.">
        <title>Insights into the evolution of the New World diploid cottons (Gossypium, subgenus Houzingenia) based on genome sequencing.</title>
        <authorList>
            <person name="Grover C.E."/>
            <person name="Arick M.A. 2nd"/>
            <person name="Thrash A."/>
            <person name="Conover J.L."/>
            <person name="Sanders W.S."/>
            <person name="Peterson D.G."/>
            <person name="Frelichowski J.E."/>
            <person name="Scheffler J.A."/>
            <person name="Scheffler B.E."/>
            <person name="Wendel J.F."/>
        </authorList>
    </citation>
    <scope>NUCLEOTIDE SEQUENCE [LARGE SCALE GENOMIC DNA]</scope>
    <source>
        <strain evidence="6">57</strain>
        <tissue evidence="6">Leaf</tissue>
    </source>
</reference>
<organism evidence="6 7">
    <name type="scientific">Gossypium klotzschianum</name>
    <dbReference type="NCBI Taxonomy" id="34286"/>
    <lineage>
        <taxon>Eukaryota</taxon>
        <taxon>Viridiplantae</taxon>
        <taxon>Streptophyta</taxon>
        <taxon>Embryophyta</taxon>
        <taxon>Tracheophyta</taxon>
        <taxon>Spermatophyta</taxon>
        <taxon>Magnoliopsida</taxon>
        <taxon>eudicotyledons</taxon>
        <taxon>Gunneridae</taxon>
        <taxon>Pentapetalae</taxon>
        <taxon>rosids</taxon>
        <taxon>malvids</taxon>
        <taxon>Malvales</taxon>
        <taxon>Malvaceae</taxon>
        <taxon>Malvoideae</taxon>
        <taxon>Gossypium</taxon>
    </lineage>
</organism>
<dbReference type="GO" id="GO:0006412">
    <property type="term" value="P:translation"/>
    <property type="evidence" value="ECO:0007669"/>
    <property type="project" value="InterPro"/>
</dbReference>
<dbReference type="PANTHER" id="PTHR11502">
    <property type="entry name" value="40S RIBOSOMAL PROTEIN S6"/>
    <property type="match status" value="1"/>
</dbReference>
<keyword evidence="7" id="KW-1185">Reference proteome</keyword>
<feature type="region of interest" description="Disordered" evidence="5">
    <location>
        <begin position="294"/>
        <end position="320"/>
    </location>
</feature>
<dbReference type="InterPro" id="IPR018282">
    <property type="entry name" value="Ribosomal_eS6_CS"/>
</dbReference>
<keyword evidence="4" id="KW-0175">Coiled coil</keyword>
<dbReference type="GO" id="GO:0003735">
    <property type="term" value="F:structural constituent of ribosome"/>
    <property type="evidence" value="ECO:0007669"/>
    <property type="project" value="InterPro"/>
</dbReference>
<dbReference type="OrthoDB" id="10260596at2759"/>
<feature type="coiled-coil region" evidence="4">
    <location>
        <begin position="260"/>
        <end position="287"/>
    </location>
</feature>
<feature type="non-terminal residue" evidence="6">
    <location>
        <position position="320"/>
    </location>
</feature>
<keyword evidence="3" id="KW-0687">Ribonucleoprotein</keyword>
<evidence type="ECO:0000256" key="5">
    <source>
        <dbReference type="SAM" id="MobiDB-lite"/>
    </source>
</evidence>
<evidence type="ECO:0008006" key="8">
    <source>
        <dbReference type="Google" id="ProtNLM"/>
    </source>
</evidence>
<evidence type="ECO:0000256" key="4">
    <source>
        <dbReference type="SAM" id="Coils"/>
    </source>
</evidence>
<evidence type="ECO:0000256" key="1">
    <source>
        <dbReference type="ARBA" id="ARBA00009312"/>
    </source>
</evidence>
<evidence type="ECO:0000256" key="2">
    <source>
        <dbReference type="ARBA" id="ARBA00022980"/>
    </source>
</evidence>
<evidence type="ECO:0000313" key="6">
    <source>
        <dbReference type="EMBL" id="MBA0666711.1"/>
    </source>
</evidence>
<protein>
    <recommendedName>
        <fullName evidence="8">40S ribosomal protein S6</fullName>
    </recommendedName>
</protein>
<accession>A0A7J8VVA2</accession>
<feature type="compositionally biased region" description="Basic and acidic residues" evidence="5">
    <location>
        <begin position="294"/>
        <end position="304"/>
    </location>
</feature>
<keyword evidence="2" id="KW-0689">Ribosomal protein</keyword>
<evidence type="ECO:0000256" key="3">
    <source>
        <dbReference type="ARBA" id="ARBA00023274"/>
    </source>
</evidence>